<proteinExistence type="predicted"/>
<dbReference type="OrthoDB" id="5395144at2"/>
<protein>
    <submittedName>
        <fullName evidence="1">Uncharacterized protein</fullName>
    </submittedName>
</protein>
<dbReference type="AlphaFoldDB" id="A0A1G7AI92"/>
<dbReference type="STRING" id="57664.SAMN05661003_10457"/>
<sequence length="165" mass="19162">MLNPQLLDPQLYQIDSLTDEIRADQNCATLLRQIHQQLLQQGESPLQAGLLARGADYFLRDFLIGHRRQNILCPPAEAVWQFGGHWYIIQNLEPDLDILMDILSGVATFYRLLHEQFPLPPATLERLLQDCHQRDIYACRLEQFWGLAPDGYDKWRQDCPLPPLN</sequence>
<dbReference type="RefSeq" id="WP_092077088.1">
    <property type="nucleotide sequence ID" value="NZ_FNAQ01000004.1"/>
</dbReference>
<dbReference type="EMBL" id="FNAQ01000004">
    <property type="protein sequence ID" value="SDE14450.1"/>
    <property type="molecule type" value="Genomic_DNA"/>
</dbReference>
<reference evidence="2" key="1">
    <citation type="submission" date="2016-10" db="EMBL/GenBank/DDBJ databases">
        <authorList>
            <person name="Varghese N."/>
            <person name="Submissions S."/>
        </authorList>
    </citation>
    <scope>NUCLEOTIDE SEQUENCE [LARGE SCALE GENOMIC DNA]</scope>
    <source>
        <strain evidence="2">DSM 8987</strain>
    </source>
</reference>
<name>A0A1G7AI92_9BACT</name>
<organism evidence="1 2">
    <name type="scientific">Desulfuromonas thiophila</name>
    <dbReference type="NCBI Taxonomy" id="57664"/>
    <lineage>
        <taxon>Bacteria</taxon>
        <taxon>Pseudomonadati</taxon>
        <taxon>Thermodesulfobacteriota</taxon>
        <taxon>Desulfuromonadia</taxon>
        <taxon>Desulfuromonadales</taxon>
        <taxon>Desulfuromonadaceae</taxon>
        <taxon>Desulfuromonas</taxon>
    </lineage>
</organism>
<gene>
    <name evidence="1" type="ORF">SAMN05661003_10457</name>
</gene>
<dbReference type="Proteomes" id="UP000243205">
    <property type="component" value="Unassembled WGS sequence"/>
</dbReference>
<accession>A0A1G7AI92</accession>
<evidence type="ECO:0000313" key="1">
    <source>
        <dbReference type="EMBL" id="SDE14450.1"/>
    </source>
</evidence>
<keyword evidence="2" id="KW-1185">Reference proteome</keyword>
<evidence type="ECO:0000313" key="2">
    <source>
        <dbReference type="Proteomes" id="UP000243205"/>
    </source>
</evidence>